<protein>
    <recommendedName>
        <fullName evidence="4">Integral membrane protein</fullName>
    </recommendedName>
</protein>
<evidence type="ECO:0000313" key="3">
    <source>
        <dbReference type="Proteomes" id="UP001622594"/>
    </source>
</evidence>
<gene>
    <name evidence="2" type="ORF">OG814_23860</name>
</gene>
<dbReference type="InterPro" id="IPR006311">
    <property type="entry name" value="TAT_signal"/>
</dbReference>
<reference evidence="2 3" key="1">
    <citation type="submission" date="2022-10" db="EMBL/GenBank/DDBJ databases">
        <title>The complete genomes of actinobacterial strains from the NBC collection.</title>
        <authorList>
            <person name="Joergensen T.S."/>
            <person name="Alvarez Arevalo M."/>
            <person name="Sterndorff E.B."/>
            <person name="Faurdal D."/>
            <person name="Vuksanovic O."/>
            <person name="Mourched A.-S."/>
            <person name="Charusanti P."/>
            <person name="Shaw S."/>
            <person name="Blin K."/>
            <person name="Weber T."/>
        </authorList>
    </citation>
    <scope>NUCLEOTIDE SEQUENCE [LARGE SCALE GENOMIC DNA]</scope>
    <source>
        <strain evidence="2 3">NBC_00123</strain>
    </source>
</reference>
<evidence type="ECO:0000256" key="1">
    <source>
        <dbReference type="SAM" id="Phobius"/>
    </source>
</evidence>
<sequence length="149" mass="15407">MAHPRLTPRVQRRAALAASGWVALAATAFPGGSPLRWIPVLAFVVLAPGLALLLPQPLGLRPGARLEALALAAPVSLSVATLVATTLFLTKAFSLTVFLIVLALFVSVASTLPGVPLPAATRGAVERDGARSPRFKMPLFRRRGTGGGG</sequence>
<accession>A0ABZ1LIF8</accession>
<keyword evidence="1" id="KW-1133">Transmembrane helix</keyword>
<evidence type="ECO:0008006" key="4">
    <source>
        <dbReference type="Google" id="ProtNLM"/>
    </source>
</evidence>
<keyword evidence="3" id="KW-1185">Reference proteome</keyword>
<evidence type="ECO:0000313" key="2">
    <source>
        <dbReference type="EMBL" id="WTR72098.1"/>
    </source>
</evidence>
<dbReference type="PROSITE" id="PS51318">
    <property type="entry name" value="TAT"/>
    <property type="match status" value="1"/>
</dbReference>
<keyword evidence="1" id="KW-0472">Membrane</keyword>
<name>A0ABZ1LIF8_9ACTN</name>
<organism evidence="2 3">
    <name type="scientific">Streptomyces zaomyceticus</name>
    <dbReference type="NCBI Taxonomy" id="68286"/>
    <lineage>
        <taxon>Bacteria</taxon>
        <taxon>Bacillati</taxon>
        <taxon>Actinomycetota</taxon>
        <taxon>Actinomycetes</taxon>
        <taxon>Kitasatosporales</taxon>
        <taxon>Streptomycetaceae</taxon>
        <taxon>Streptomyces</taxon>
    </lineage>
</organism>
<keyword evidence="1" id="KW-0812">Transmembrane</keyword>
<feature type="transmembrane region" description="Helical" evidence="1">
    <location>
        <begin position="95"/>
        <end position="117"/>
    </location>
</feature>
<dbReference type="Proteomes" id="UP001622594">
    <property type="component" value="Chromosome"/>
</dbReference>
<dbReference type="RefSeq" id="WP_406335500.1">
    <property type="nucleotide sequence ID" value="NZ_CP108188.1"/>
</dbReference>
<feature type="transmembrane region" description="Helical" evidence="1">
    <location>
        <begin position="38"/>
        <end position="54"/>
    </location>
</feature>
<dbReference type="EMBL" id="CP108188">
    <property type="protein sequence ID" value="WTR72098.1"/>
    <property type="molecule type" value="Genomic_DNA"/>
</dbReference>
<feature type="transmembrane region" description="Helical" evidence="1">
    <location>
        <begin position="66"/>
        <end position="89"/>
    </location>
</feature>
<proteinExistence type="predicted"/>